<reference evidence="1 2" key="1">
    <citation type="journal article" date="2014" name="Curr. Biol.">
        <title>The genome of the clonal raider ant Cerapachys biroi.</title>
        <authorList>
            <person name="Oxley P.R."/>
            <person name="Ji L."/>
            <person name="Fetter-Pruneda I."/>
            <person name="McKenzie S.K."/>
            <person name="Li C."/>
            <person name="Hu H."/>
            <person name="Zhang G."/>
            <person name="Kronauer D.J."/>
        </authorList>
    </citation>
    <scope>NUCLEOTIDE SEQUENCE [LARGE SCALE GENOMIC DNA]</scope>
</reference>
<organism evidence="1 2">
    <name type="scientific">Ooceraea biroi</name>
    <name type="common">Clonal raider ant</name>
    <name type="synonym">Cerapachys biroi</name>
    <dbReference type="NCBI Taxonomy" id="2015173"/>
    <lineage>
        <taxon>Eukaryota</taxon>
        <taxon>Metazoa</taxon>
        <taxon>Ecdysozoa</taxon>
        <taxon>Arthropoda</taxon>
        <taxon>Hexapoda</taxon>
        <taxon>Insecta</taxon>
        <taxon>Pterygota</taxon>
        <taxon>Neoptera</taxon>
        <taxon>Endopterygota</taxon>
        <taxon>Hymenoptera</taxon>
        <taxon>Apocrita</taxon>
        <taxon>Aculeata</taxon>
        <taxon>Formicoidea</taxon>
        <taxon>Formicidae</taxon>
        <taxon>Dorylinae</taxon>
        <taxon>Ooceraea</taxon>
    </lineage>
</organism>
<gene>
    <name evidence="1" type="ORF">X777_16340</name>
</gene>
<accession>A0A026VUV5</accession>
<proteinExistence type="predicted"/>
<evidence type="ECO:0000313" key="2">
    <source>
        <dbReference type="Proteomes" id="UP000053097"/>
    </source>
</evidence>
<evidence type="ECO:0000313" key="1">
    <source>
        <dbReference type="EMBL" id="EZA47301.1"/>
    </source>
</evidence>
<name>A0A026VUV5_OOCBI</name>
<protein>
    <submittedName>
        <fullName evidence="1">Uncharacterized protein</fullName>
    </submittedName>
</protein>
<sequence>MFLGPYNGAVHGGVYRLTSLPDGIYSRRLNYLKSSFVARRMDGHELATT</sequence>
<keyword evidence="2" id="KW-1185">Reference proteome</keyword>
<dbReference type="EMBL" id="KK107894">
    <property type="protein sequence ID" value="EZA47301.1"/>
    <property type="molecule type" value="Genomic_DNA"/>
</dbReference>
<dbReference type="AlphaFoldDB" id="A0A026VUV5"/>
<dbReference type="Proteomes" id="UP000053097">
    <property type="component" value="Unassembled WGS sequence"/>
</dbReference>